<dbReference type="InterPro" id="IPR015510">
    <property type="entry name" value="PGRP"/>
</dbReference>
<evidence type="ECO:0000256" key="2">
    <source>
        <dbReference type="SAM" id="MobiDB-lite"/>
    </source>
</evidence>
<feature type="compositionally biased region" description="Polar residues" evidence="2">
    <location>
        <begin position="188"/>
        <end position="199"/>
    </location>
</feature>
<comment type="similarity">
    <text evidence="1">Belongs to the N-acetylmuramoyl-L-alanine amidase 2 family.</text>
</comment>
<accession>A0A7W5A0E6</accession>
<evidence type="ECO:0000256" key="1">
    <source>
        <dbReference type="ARBA" id="ARBA00007553"/>
    </source>
</evidence>
<reference evidence="4 5" key="1">
    <citation type="submission" date="2020-08" db="EMBL/GenBank/DDBJ databases">
        <title>Genomic Encyclopedia of Type Strains, Phase III (KMG-III): the genomes of soil and plant-associated and newly described type strains.</title>
        <authorList>
            <person name="Whitman W."/>
        </authorList>
    </citation>
    <scope>NUCLEOTIDE SEQUENCE [LARGE SCALE GENOMIC DNA]</scope>
    <source>
        <strain evidence="4 5">CECT 3302</strain>
    </source>
</reference>
<feature type="region of interest" description="Disordered" evidence="2">
    <location>
        <begin position="163"/>
        <end position="215"/>
    </location>
</feature>
<dbReference type="SMART" id="SM00701">
    <property type="entry name" value="PGRP"/>
    <property type="match status" value="1"/>
</dbReference>
<dbReference type="EMBL" id="JACHXG010000001">
    <property type="protein sequence ID" value="MBB3087240.1"/>
    <property type="molecule type" value="Genomic_DNA"/>
</dbReference>
<dbReference type="Gene3D" id="3.40.80.10">
    <property type="entry name" value="Peptidoglycan recognition protein-like"/>
    <property type="match status" value="1"/>
</dbReference>
<dbReference type="InterPro" id="IPR036505">
    <property type="entry name" value="Amidase/PGRP_sf"/>
</dbReference>
<dbReference type="PANTHER" id="PTHR11022">
    <property type="entry name" value="PEPTIDOGLYCAN RECOGNITION PROTEIN"/>
    <property type="match status" value="1"/>
</dbReference>
<dbReference type="GO" id="GO:0009253">
    <property type="term" value="P:peptidoglycan catabolic process"/>
    <property type="evidence" value="ECO:0007669"/>
    <property type="project" value="InterPro"/>
</dbReference>
<keyword evidence="5" id="KW-1185">Reference proteome</keyword>
<comment type="caution">
    <text evidence="4">The sequence shown here is derived from an EMBL/GenBank/DDBJ whole genome shotgun (WGS) entry which is preliminary data.</text>
</comment>
<dbReference type="GO" id="GO:0008270">
    <property type="term" value="F:zinc ion binding"/>
    <property type="evidence" value="ECO:0007669"/>
    <property type="project" value="InterPro"/>
</dbReference>
<protein>
    <recommendedName>
        <fullName evidence="3">Peptidoglycan recognition protein family domain-containing protein</fullName>
    </recommendedName>
</protein>
<dbReference type="InterPro" id="IPR002502">
    <property type="entry name" value="Amidase_domain"/>
</dbReference>
<dbReference type="AlphaFoldDB" id="A0A7W5A0E6"/>
<dbReference type="PANTHER" id="PTHR11022:SF41">
    <property type="entry name" value="PEPTIDOGLYCAN-RECOGNITION PROTEIN LC-RELATED"/>
    <property type="match status" value="1"/>
</dbReference>
<feature type="domain" description="Peptidoglycan recognition protein family" evidence="3">
    <location>
        <begin position="215"/>
        <end position="363"/>
    </location>
</feature>
<dbReference type="RefSeq" id="WP_183541323.1">
    <property type="nucleotide sequence ID" value="NZ_BMQT01000001.1"/>
</dbReference>
<dbReference type="SUPFAM" id="SSF55846">
    <property type="entry name" value="N-acetylmuramoyl-L-alanine amidase-like"/>
    <property type="match status" value="1"/>
</dbReference>
<dbReference type="GO" id="GO:0008745">
    <property type="term" value="F:N-acetylmuramoyl-L-alanine amidase activity"/>
    <property type="evidence" value="ECO:0007669"/>
    <property type="project" value="InterPro"/>
</dbReference>
<sequence>MASFPRVFTVTLTAAVIGASMLVPAIGTGIVPGIEPAAAEDGQLIKLPRLEDGIATRDVKLPPRLTERSGGAASTEKLRTTTFSMVGVSWTGAETPQVEVRVSKSDQLREWQVLPLQEDLPDGAEGAVAARGKVERRGTQPVWTGRASGVQVRVEGAQPKDLRLTLINTGPQEDVKAPKKEADDRAKNGQSGSAENESGATGRVARSRPRWAPKPTIFTRTQWGANNSWRNGRPEYNTALKQVHIHHTATSNSYAKGDVPGIIRGIYSYHTRSLGWFDIAYNFLIDKYGRAWEGRSGGIDRLVKGAHTRGFNHQSMGIALIGNFENTRPSNDALIKTERMAAWKLDMAGRDARGKLVTVSKGSDRFPAGRRVRVWVIDGHFHTNETSCPGAQLAKWLPWIRKYAHQRDQMFNP</sequence>
<proteinExistence type="inferred from homology"/>
<evidence type="ECO:0000313" key="4">
    <source>
        <dbReference type="EMBL" id="MBB3087240.1"/>
    </source>
</evidence>
<gene>
    <name evidence="4" type="ORF">FHS12_000163</name>
</gene>
<dbReference type="Proteomes" id="UP000577707">
    <property type="component" value="Unassembled WGS sequence"/>
</dbReference>
<evidence type="ECO:0000259" key="3">
    <source>
        <dbReference type="SMART" id="SM00701"/>
    </source>
</evidence>
<organism evidence="4 5">
    <name type="scientific">Nocardioides albus</name>
    <dbReference type="NCBI Taxonomy" id="1841"/>
    <lineage>
        <taxon>Bacteria</taxon>
        <taxon>Bacillati</taxon>
        <taxon>Actinomycetota</taxon>
        <taxon>Actinomycetes</taxon>
        <taxon>Propionibacteriales</taxon>
        <taxon>Nocardioidaceae</taxon>
        <taxon>Nocardioides</taxon>
    </lineage>
</organism>
<feature type="compositionally biased region" description="Basic and acidic residues" evidence="2">
    <location>
        <begin position="173"/>
        <end position="187"/>
    </location>
</feature>
<name>A0A7W5A0E6_9ACTN</name>
<dbReference type="Pfam" id="PF01510">
    <property type="entry name" value="Amidase_2"/>
    <property type="match status" value="1"/>
</dbReference>
<dbReference type="CDD" id="cd06583">
    <property type="entry name" value="PGRP"/>
    <property type="match status" value="1"/>
</dbReference>
<dbReference type="InterPro" id="IPR006619">
    <property type="entry name" value="PGRP_domain_met/bac"/>
</dbReference>
<evidence type="ECO:0000313" key="5">
    <source>
        <dbReference type="Proteomes" id="UP000577707"/>
    </source>
</evidence>